<name>A0ABT3ZS53_9BURK</name>
<comment type="caution">
    <text evidence="1">The sequence shown here is derived from an EMBL/GenBank/DDBJ whole genome shotgun (WGS) entry which is preliminary data.</text>
</comment>
<keyword evidence="2" id="KW-1185">Reference proteome</keyword>
<protein>
    <submittedName>
        <fullName evidence="1">Uncharacterized protein</fullName>
    </submittedName>
</protein>
<dbReference type="Proteomes" id="UP001082899">
    <property type="component" value="Unassembled WGS sequence"/>
</dbReference>
<reference evidence="1" key="1">
    <citation type="submission" date="2022-11" db="EMBL/GenBank/DDBJ databases">
        <title>Robbsia betulipollinis sp. nov., isolated from pollen of birch (Betula pendula).</title>
        <authorList>
            <person name="Shi H."/>
            <person name="Ambika Manirajan B."/>
            <person name="Ratering S."/>
            <person name="Geissler-Plaum R."/>
            <person name="Schnell S."/>
        </authorList>
    </citation>
    <scope>NUCLEOTIDE SEQUENCE</scope>
    <source>
        <strain evidence="1">Bb-Pol-6</strain>
    </source>
</reference>
<evidence type="ECO:0000313" key="1">
    <source>
        <dbReference type="EMBL" id="MCY0389378.1"/>
    </source>
</evidence>
<sequence>MRLSGTVWRLSDTDRLVNQTQPSPILRRLNAGDADDFRRLRPEGLRAHPEAFGASWEKEGVMHRDLA</sequence>
<accession>A0ABT3ZS53</accession>
<proteinExistence type="predicted"/>
<evidence type="ECO:0000313" key="2">
    <source>
        <dbReference type="Proteomes" id="UP001082899"/>
    </source>
</evidence>
<dbReference type="EMBL" id="JAPMXC010000010">
    <property type="protein sequence ID" value="MCY0389378.1"/>
    <property type="molecule type" value="Genomic_DNA"/>
</dbReference>
<organism evidence="1 2">
    <name type="scientific">Robbsia betulipollinis</name>
    <dbReference type="NCBI Taxonomy" id="2981849"/>
    <lineage>
        <taxon>Bacteria</taxon>
        <taxon>Pseudomonadati</taxon>
        <taxon>Pseudomonadota</taxon>
        <taxon>Betaproteobacteria</taxon>
        <taxon>Burkholderiales</taxon>
        <taxon>Burkholderiaceae</taxon>
        <taxon>Robbsia</taxon>
    </lineage>
</organism>
<gene>
    <name evidence="1" type="ORF">OVY01_19725</name>
</gene>